<dbReference type="RefSeq" id="XP_040969927.1">
    <property type="nucleotide sequence ID" value="XM_041113993.1"/>
</dbReference>
<keyword evidence="2" id="KW-1185">Reference proteome</keyword>
<organism evidence="2 3">
    <name type="scientific">Gossypium hirsutum</name>
    <name type="common">Upland cotton</name>
    <name type="synonym">Gossypium mexicanum</name>
    <dbReference type="NCBI Taxonomy" id="3635"/>
    <lineage>
        <taxon>Eukaryota</taxon>
        <taxon>Viridiplantae</taxon>
        <taxon>Streptophyta</taxon>
        <taxon>Embryophyta</taxon>
        <taxon>Tracheophyta</taxon>
        <taxon>Spermatophyta</taxon>
        <taxon>Magnoliopsida</taxon>
        <taxon>eudicotyledons</taxon>
        <taxon>Gunneridae</taxon>
        <taxon>Pentapetalae</taxon>
        <taxon>rosids</taxon>
        <taxon>malvids</taxon>
        <taxon>Malvales</taxon>
        <taxon>Malvaceae</taxon>
        <taxon>Malvoideae</taxon>
        <taxon>Gossypium</taxon>
    </lineage>
</organism>
<proteinExistence type="predicted"/>
<keyword evidence="1" id="KW-0472">Membrane</keyword>
<evidence type="ECO:0000313" key="2">
    <source>
        <dbReference type="Proteomes" id="UP000818029"/>
    </source>
</evidence>
<keyword evidence="1" id="KW-0812">Transmembrane</keyword>
<feature type="transmembrane region" description="Helical" evidence="1">
    <location>
        <begin position="138"/>
        <end position="155"/>
    </location>
</feature>
<sequence>MSLRGRRTKHINFPFRESAQTPPTKQHSAVSTPLFKNKDFFFVFHFQPPIQKKQKSFHALFPSLKILSSLFFSGEIPVTGPPPLVAPPPSPATAHGGRKFKRYGGARHAGMVLAEAWGMVADMVVTKDGASVRGKWGVLAKVSCCLFLFFLLCWAS</sequence>
<gene>
    <name evidence="3" type="primary">LOC121229491</name>
</gene>
<dbReference type="GeneID" id="121229491"/>
<protein>
    <submittedName>
        <fullName evidence="3">Uncharacterized protein isoform X1</fullName>
    </submittedName>
</protein>
<evidence type="ECO:0000256" key="1">
    <source>
        <dbReference type="SAM" id="Phobius"/>
    </source>
</evidence>
<feature type="transmembrane region" description="Helical" evidence="1">
    <location>
        <begin position="108"/>
        <end position="126"/>
    </location>
</feature>
<reference evidence="3" key="2">
    <citation type="submission" date="2025-08" db="UniProtKB">
        <authorList>
            <consortium name="RefSeq"/>
        </authorList>
    </citation>
    <scope>IDENTIFICATION</scope>
</reference>
<evidence type="ECO:0000313" key="3">
    <source>
        <dbReference type="RefSeq" id="XP_040969927.1"/>
    </source>
</evidence>
<dbReference type="Proteomes" id="UP000818029">
    <property type="component" value="Chromosome A05"/>
</dbReference>
<keyword evidence="1" id="KW-1133">Transmembrane helix</keyword>
<reference evidence="2" key="1">
    <citation type="journal article" date="2020" name="Nat. Genet.">
        <title>Genomic diversifications of five Gossypium allopolyploid species and their impact on cotton improvement.</title>
        <authorList>
            <person name="Chen Z.J."/>
            <person name="Sreedasyam A."/>
            <person name="Ando A."/>
            <person name="Song Q."/>
            <person name="De Santiago L.M."/>
            <person name="Hulse-Kemp A.M."/>
            <person name="Ding M."/>
            <person name="Ye W."/>
            <person name="Kirkbride R.C."/>
            <person name="Jenkins J."/>
            <person name="Plott C."/>
            <person name="Lovell J."/>
            <person name="Lin Y.M."/>
            <person name="Vaughn R."/>
            <person name="Liu B."/>
            <person name="Simpson S."/>
            <person name="Scheffler B.E."/>
            <person name="Wen L."/>
            <person name="Saski C.A."/>
            <person name="Grover C.E."/>
            <person name="Hu G."/>
            <person name="Conover J.L."/>
            <person name="Carlson J.W."/>
            <person name="Shu S."/>
            <person name="Boston L.B."/>
            <person name="Williams M."/>
            <person name="Peterson D.G."/>
            <person name="McGee K."/>
            <person name="Jones D.C."/>
            <person name="Wendel J.F."/>
            <person name="Stelly D.M."/>
            <person name="Grimwood J."/>
            <person name="Schmutz J."/>
        </authorList>
    </citation>
    <scope>NUCLEOTIDE SEQUENCE [LARGE SCALE GENOMIC DNA]</scope>
    <source>
        <strain evidence="2">cv. TM-1</strain>
    </source>
</reference>
<accession>A0ABM3BS83</accession>
<name>A0ABM3BS83_GOSHI</name>